<feature type="transmembrane region" description="Helical" evidence="1">
    <location>
        <begin position="20"/>
        <end position="44"/>
    </location>
</feature>
<reference evidence="3" key="1">
    <citation type="submission" date="2016-10" db="EMBL/GenBank/DDBJ databases">
        <authorList>
            <person name="Varghese N."/>
            <person name="Submissions S."/>
        </authorList>
    </citation>
    <scope>NUCLEOTIDE SEQUENCE [LARGE SCALE GENOMIC DNA]</scope>
    <source>
        <strain evidence="3">BL9</strain>
    </source>
</reference>
<evidence type="ECO:0000256" key="1">
    <source>
        <dbReference type="SAM" id="Phobius"/>
    </source>
</evidence>
<accession>A0A1G5CZF6</accession>
<dbReference type="EMBL" id="FMVM01000002">
    <property type="protein sequence ID" value="SCY07628.1"/>
    <property type="molecule type" value="Genomic_DNA"/>
</dbReference>
<keyword evidence="3" id="KW-1185">Reference proteome</keyword>
<feature type="transmembrane region" description="Helical" evidence="1">
    <location>
        <begin position="56"/>
        <end position="75"/>
    </location>
</feature>
<proteinExistence type="predicted"/>
<keyword evidence="1" id="KW-0812">Transmembrane</keyword>
<feature type="transmembrane region" description="Helical" evidence="1">
    <location>
        <begin position="120"/>
        <end position="138"/>
    </location>
</feature>
<feature type="transmembrane region" description="Helical" evidence="1">
    <location>
        <begin position="81"/>
        <end position="100"/>
    </location>
</feature>
<keyword evidence="1" id="KW-0472">Membrane</keyword>
<evidence type="ECO:0000313" key="2">
    <source>
        <dbReference type="EMBL" id="SCY07628.1"/>
    </source>
</evidence>
<evidence type="ECO:0000313" key="3">
    <source>
        <dbReference type="Proteomes" id="UP000198538"/>
    </source>
</evidence>
<dbReference type="AlphaFoldDB" id="A0A1G5CZF6"/>
<keyword evidence="1" id="KW-1133">Transmembrane helix</keyword>
<dbReference type="Proteomes" id="UP000198538">
    <property type="component" value="Unassembled WGS sequence"/>
</dbReference>
<protein>
    <submittedName>
        <fullName evidence="2">Uncharacterized protein</fullName>
    </submittedName>
</protein>
<name>A0A1G5CZF6_9BACL</name>
<organism evidence="2 3">
    <name type="scientific">Paenibacillus polysaccharolyticus</name>
    <dbReference type="NCBI Taxonomy" id="582692"/>
    <lineage>
        <taxon>Bacteria</taxon>
        <taxon>Bacillati</taxon>
        <taxon>Bacillota</taxon>
        <taxon>Bacilli</taxon>
        <taxon>Bacillales</taxon>
        <taxon>Paenibacillaceae</taxon>
        <taxon>Paenibacillus</taxon>
    </lineage>
</organism>
<dbReference type="STRING" id="582692.SAMN05720606_102263"/>
<gene>
    <name evidence="2" type="ORF">SAMN05720606_102263</name>
</gene>
<sequence length="143" mass="16748">MLHYNATGHRLRLFYNRLKWGTHVINLLWTIYLGLLGTASLGYLLKGKYKTTLGKIDFVVSVITWIGLLGYVKHIQWLNPLTWKVITIFGLLWEILFGMLLKDHQGKEILAEISLRKRRLLMFFTLVLILGPLYYGLFRYSFG</sequence>